<feature type="transmembrane region" description="Helical" evidence="9">
    <location>
        <begin position="332"/>
        <end position="351"/>
    </location>
</feature>
<dbReference type="OrthoDB" id="655540at2759"/>
<evidence type="ECO:0000256" key="1">
    <source>
        <dbReference type="ARBA" id="ARBA00004141"/>
    </source>
</evidence>
<keyword evidence="6 9" id="KW-0472">Membrane</keyword>
<feature type="transmembrane region" description="Helical" evidence="9">
    <location>
        <begin position="363"/>
        <end position="387"/>
    </location>
</feature>
<gene>
    <name evidence="11" type="ORF">IFM89_000613</name>
</gene>
<feature type="compositionally biased region" description="Acidic residues" evidence="8">
    <location>
        <begin position="16"/>
        <end position="32"/>
    </location>
</feature>
<evidence type="ECO:0000259" key="10">
    <source>
        <dbReference type="Pfam" id="PF01490"/>
    </source>
</evidence>
<comment type="similarity">
    <text evidence="7">Belongs to the amino acid/polyamine transporter 2 family. Amino acid/auxin permease (AAAP) (TC 2.A.18.5) subfamily.</text>
</comment>
<feature type="transmembrane region" description="Helical" evidence="9">
    <location>
        <begin position="545"/>
        <end position="569"/>
    </location>
</feature>
<dbReference type="InterPro" id="IPR013057">
    <property type="entry name" value="AA_transpt_TM"/>
</dbReference>
<evidence type="ECO:0000256" key="4">
    <source>
        <dbReference type="ARBA" id="ARBA00022970"/>
    </source>
</evidence>
<feature type="transmembrane region" description="Helical" evidence="9">
    <location>
        <begin position="176"/>
        <end position="195"/>
    </location>
</feature>
<evidence type="ECO:0000313" key="12">
    <source>
        <dbReference type="Proteomes" id="UP000631114"/>
    </source>
</evidence>
<feature type="transmembrane region" description="Helical" evidence="9">
    <location>
        <begin position="443"/>
        <end position="467"/>
    </location>
</feature>
<protein>
    <recommendedName>
        <fullName evidence="10">Amino acid transporter transmembrane domain-containing protein</fullName>
    </recommendedName>
</protein>
<feature type="domain" description="Amino acid transporter transmembrane" evidence="10">
    <location>
        <begin position="145"/>
        <end position="469"/>
    </location>
</feature>
<dbReference type="EMBL" id="JADFTS010000007">
    <property type="protein sequence ID" value="KAF9595525.1"/>
    <property type="molecule type" value="Genomic_DNA"/>
</dbReference>
<name>A0A835LI05_9MAGN</name>
<feature type="transmembrane region" description="Helical" evidence="9">
    <location>
        <begin position="289"/>
        <end position="312"/>
    </location>
</feature>
<feature type="transmembrane region" description="Helical" evidence="9">
    <location>
        <begin position="263"/>
        <end position="282"/>
    </location>
</feature>
<evidence type="ECO:0000313" key="11">
    <source>
        <dbReference type="EMBL" id="KAF9595525.1"/>
    </source>
</evidence>
<keyword evidence="12" id="KW-1185">Reference proteome</keyword>
<keyword evidence="4" id="KW-0029">Amino-acid transport</keyword>
<dbReference type="PANTHER" id="PTHR48017">
    <property type="entry name" value="OS05G0424000 PROTEIN-RELATED"/>
    <property type="match status" value="1"/>
</dbReference>
<organism evidence="11 12">
    <name type="scientific">Coptis chinensis</name>
    <dbReference type="NCBI Taxonomy" id="261450"/>
    <lineage>
        <taxon>Eukaryota</taxon>
        <taxon>Viridiplantae</taxon>
        <taxon>Streptophyta</taxon>
        <taxon>Embryophyta</taxon>
        <taxon>Tracheophyta</taxon>
        <taxon>Spermatophyta</taxon>
        <taxon>Magnoliopsida</taxon>
        <taxon>Ranunculales</taxon>
        <taxon>Ranunculaceae</taxon>
        <taxon>Coptidoideae</taxon>
        <taxon>Coptis</taxon>
    </lineage>
</organism>
<dbReference type="Proteomes" id="UP000631114">
    <property type="component" value="Unassembled WGS sequence"/>
</dbReference>
<evidence type="ECO:0000256" key="8">
    <source>
        <dbReference type="SAM" id="MobiDB-lite"/>
    </source>
</evidence>
<dbReference type="FunFam" id="1.20.1740.10:FF:000047">
    <property type="entry name" value="Amino acid transporter AVT1A"/>
    <property type="match status" value="1"/>
</dbReference>
<dbReference type="Pfam" id="PF01490">
    <property type="entry name" value="Aa_trans"/>
    <property type="match status" value="1"/>
</dbReference>
<dbReference type="GO" id="GO:0006865">
    <property type="term" value="P:amino acid transport"/>
    <property type="evidence" value="ECO:0007669"/>
    <property type="project" value="UniProtKB-KW"/>
</dbReference>
<dbReference type="AlphaFoldDB" id="A0A835LI05"/>
<evidence type="ECO:0000256" key="7">
    <source>
        <dbReference type="ARBA" id="ARBA00049662"/>
    </source>
</evidence>
<dbReference type="GO" id="GO:0016020">
    <property type="term" value="C:membrane"/>
    <property type="evidence" value="ECO:0007669"/>
    <property type="project" value="UniProtKB-SubCell"/>
</dbReference>
<comment type="subcellular location">
    <subcellularLocation>
        <location evidence="1">Membrane</location>
        <topology evidence="1">Multi-pass membrane protein</topology>
    </subcellularLocation>
</comment>
<evidence type="ECO:0000256" key="5">
    <source>
        <dbReference type="ARBA" id="ARBA00022989"/>
    </source>
</evidence>
<comment type="caution">
    <text evidence="11">The sequence shown here is derived from an EMBL/GenBank/DDBJ whole genome shotgun (WGS) entry which is preliminary data.</text>
</comment>
<proteinExistence type="inferred from homology"/>
<evidence type="ECO:0000256" key="6">
    <source>
        <dbReference type="ARBA" id="ARBA00023136"/>
    </source>
</evidence>
<feature type="compositionally biased region" description="Basic and acidic residues" evidence="8">
    <location>
        <begin position="1"/>
        <end position="13"/>
    </location>
</feature>
<evidence type="ECO:0000256" key="3">
    <source>
        <dbReference type="ARBA" id="ARBA00022692"/>
    </source>
</evidence>
<keyword evidence="5 9" id="KW-1133">Transmembrane helix</keyword>
<evidence type="ECO:0000256" key="9">
    <source>
        <dbReference type="SAM" id="Phobius"/>
    </source>
</evidence>
<evidence type="ECO:0000256" key="2">
    <source>
        <dbReference type="ARBA" id="ARBA00022448"/>
    </source>
</evidence>
<reference evidence="11 12" key="1">
    <citation type="submission" date="2020-10" db="EMBL/GenBank/DDBJ databases">
        <title>The Coptis chinensis genome and diversification of protoberbering-type alkaloids.</title>
        <authorList>
            <person name="Wang B."/>
            <person name="Shu S."/>
            <person name="Song C."/>
            <person name="Liu Y."/>
        </authorList>
    </citation>
    <scope>NUCLEOTIDE SEQUENCE [LARGE SCALE GENOMIC DNA]</scope>
    <source>
        <strain evidence="11">HL-2020</strain>
        <tissue evidence="11">Leaf</tissue>
    </source>
</reference>
<feature type="region of interest" description="Disordered" evidence="8">
    <location>
        <begin position="1"/>
        <end position="33"/>
    </location>
</feature>
<feature type="region of interest" description="Disordered" evidence="8">
    <location>
        <begin position="97"/>
        <end position="128"/>
    </location>
</feature>
<keyword evidence="2" id="KW-0813">Transport</keyword>
<feature type="transmembrane region" description="Helical" evidence="9">
    <location>
        <begin position="216"/>
        <end position="243"/>
    </location>
</feature>
<accession>A0A835LI05</accession>
<sequence length="577" mass="63502">MKDEEQMGHDRGIQFETDDEGNQAEDDFDIDDYASSSIDSSYNALPSSQSILWPQSYRQSIDMYSNFTPPTVSFLAGSSLGISSSFLSISSPHRRHQISESDSALNKPFLPSTATLDKEEPPLPPSKHASCQAFSYPELPPTQQCSYTQAVLNGVNVLCGMGLLSTPYAVKEGGWMSLWILLMYAAMSCYTGILLKRCLESCPGLQTYPDIGQAAFGLAARFAIAIILYAELYACCVEFIILMSDNLSALYPNVHMNFSGVHLNSHYIFAIATTLLVLPTVWLRNLSLLSYLSVGGVVASILVMICLLWVGVVDGVGFHPSGTAVDLVNLPVALGIYGFCFSGHSVFPNIYSSMKEPSQFPKVLIFSFIICFLLYTGVAVCGVWMFGDAIQSQFTLNMPKSFVASKIAVWTTIVNPISKYALTLTPVALSLEELWPYPQLKSHMVSVFIRTVLVLSTLVVALTVPFFSENISYLLCNGIDWIFSYDDRSSHFAMCLLSQNLPWQTGSTAGERNNDKLARVPYRISCSCFSSVDPRTNNLYLCLEFQIAACIFIIIVGVISSFVGTYSAIKKIVDEMS</sequence>
<keyword evidence="3 9" id="KW-0812">Transmembrane</keyword>